<comment type="caution">
    <text evidence="2">The sequence shown here is derived from an EMBL/GenBank/DDBJ whole genome shotgun (WGS) entry which is preliminary data.</text>
</comment>
<dbReference type="Pfam" id="PF06941">
    <property type="entry name" value="NT5C"/>
    <property type="match status" value="1"/>
</dbReference>
<dbReference type="PANTHER" id="PTHR35134:SF2">
    <property type="entry name" value="NUCLEOTIDASE YQFW-RELATED"/>
    <property type="match status" value="1"/>
</dbReference>
<gene>
    <name evidence="2" type="ORF">KI387_010888</name>
</gene>
<sequence length="106" mass="12140">GYQRKQLQSGKLVVAVDIDEVLGRFLLALNTFIGERYSLSCTVAEYHVYKFNKVWNCSLLEASTRVHEFFKSSHFRRGIQPIPGAYQALLQLTPSCHFSVVMSRQN</sequence>
<dbReference type="PANTHER" id="PTHR35134">
    <property type="entry name" value="NUCLEOTIDASE YQFW-RELATED"/>
    <property type="match status" value="1"/>
</dbReference>
<accession>A0AA38KJW9</accession>
<evidence type="ECO:0000313" key="2">
    <source>
        <dbReference type="EMBL" id="KAH9306484.1"/>
    </source>
</evidence>
<protein>
    <submittedName>
        <fullName evidence="2">Uncharacterized protein</fullName>
    </submittedName>
</protein>
<evidence type="ECO:0000313" key="3">
    <source>
        <dbReference type="Proteomes" id="UP000824469"/>
    </source>
</evidence>
<dbReference type="InterPro" id="IPR052419">
    <property type="entry name" value="5_3-deoxyribonucleotidase-like"/>
</dbReference>
<feature type="non-terminal residue" evidence="2">
    <location>
        <position position="1"/>
    </location>
</feature>
<dbReference type="AlphaFoldDB" id="A0AA38KJW9"/>
<dbReference type="Proteomes" id="UP000824469">
    <property type="component" value="Unassembled WGS sequence"/>
</dbReference>
<dbReference type="GO" id="GO:0008253">
    <property type="term" value="F:5'-nucleotidase activity"/>
    <property type="evidence" value="ECO:0007669"/>
    <property type="project" value="InterPro"/>
</dbReference>
<feature type="non-terminal residue" evidence="2">
    <location>
        <position position="106"/>
    </location>
</feature>
<feature type="active site" description="Proton donor" evidence="1">
    <location>
        <position position="19"/>
    </location>
</feature>
<dbReference type="OMA" id="STRVHEF"/>
<keyword evidence="3" id="KW-1185">Reference proteome</keyword>
<dbReference type="GO" id="GO:0009264">
    <property type="term" value="P:deoxyribonucleotide catabolic process"/>
    <property type="evidence" value="ECO:0007669"/>
    <property type="project" value="InterPro"/>
</dbReference>
<organism evidence="2 3">
    <name type="scientific">Taxus chinensis</name>
    <name type="common">Chinese yew</name>
    <name type="synonym">Taxus wallichiana var. chinensis</name>
    <dbReference type="NCBI Taxonomy" id="29808"/>
    <lineage>
        <taxon>Eukaryota</taxon>
        <taxon>Viridiplantae</taxon>
        <taxon>Streptophyta</taxon>
        <taxon>Embryophyta</taxon>
        <taxon>Tracheophyta</taxon>
        <taxon>Spermatophyta</taxon>
        <taxon>Pinopsida</taxon>
        <taxon>Pinidae</taxon>
        <taxon>Conifers II</taxon>
        <taxon>Cupressales</taxon>
        <taxon>Taxaceae</taxon>
        <taxon>Taxus</taxon>
    </lineage>
</organism>
<evidence type="ECO:0000256" key="1">
    <source>
        <dbReference type="PIRSR" id="PIRSR610708-1"/>
    </source>
</evidence>
<name>A0AA38KJW9_TAXCH</name>
<dbReference type="EMBL" id="JAHRHJ020000008">
    <property type="protein sequence ID" value="KAH9306484.1"/>
    <property type="molecule type" value="Genomic_DNA"/>
</dbReference>
<reference evidence="2 3" key="1">
    <citation type="journal article" date="2021" name="Nat. Plants">
        <title>The Taxus genome provides insights into paclitaxel biosynthesis.</title>
        <authorList>
            <person name="Xiong X."/>
            <person name="Gou J."/>
            <person name="Liao Q."/>
            <person name="Li Y."/>
            <person name="Zhou Q."/>
            <person name="Bi G."/>
            <person name="Li C."/>
            <person name="Du R."/>
            <person name="Wang X."/>
            <person name="Sun T."/>
            <person name="Guo L."/>
            <person name="Liang H."/>
            <person name="Lu P."/>
            <person name="Wu Y."/>
            <person name="Zhang Z."/>
            <person name="Ro D.K."/>
            <person name="Shang Y."/>
            <person name="Huang S."/>
            <person name="Yan J."/>
        </authorList>
    </citation>
    <scope>NUCLEOTIDE SEQUENCE [LARGE SCALE GENOMIC DNA]</scope>
    <source>
        <strain evidence="2">Ta-2019</strain>
    </source>
</reference>
<proteinExistence type="predicted"/>
<dbReference type="InterPro" id="IPR010708">
    <property type="entry name" value="5'(3')-deoxyribonucleotidase"/>
</dbReference>
<feature type="active site" description="Nucleophile" evidence="1">
    <location>
        <position position="17"/>
    </location>
</feature>